<accession>A0AAU9EMH4</accession>
<gene>
    <name evidence="4" type="ORF">FAK_28200</name>
</gene>
<dbReference type="InterPro" id="IPR000182">
    <property type="entry name" value="GNAT_dom"/>
</dbReference>
<evidence type="ECO:0000256" key="1">
    <source>
        <dbReference type="ARBA" id="ARBA00022679"/>
    </source>
</evidence>
<dbReference type="KEGG" id="dmp:FAK_28200"/>
<dbReference type="RefSeq" id="WP_338600638.1">
    <property type="nucleotide sequence ID" value="NZ_AP028679.1"/>
</dbReference>
<organism evidence="4 5">
    <name type="scientific">Desulfoferula mesophila</name>
    <dbReference type="NCBI Taxonomy" id="3058419"/>
    <lineage>
        <taxon>Bacteria</taxon>
        <taxon>Pseudomonadati</taxon>
        <taxon>Thermodesulfobacteriota</taxon>
        <taxon>Desulfarculia</taxon>
        <taxon>Desulfarculales</taxon>
        <taxon>Desulfarculaceae</taxon>
        <taxon>Desulfoferula</taxon>
    </lineage>
</organism>
<name>A0AAU9EMH4_9BACT</name>
<evidence type="ECO:0000313" key="4">
    <source>
        <dbReference type="EMBL" id="BEQ15754.1"/>
    </source>
</evidence>
<dbReference type="InterPro" id="IPR050832">
    <property type="entry name" value="Bact_Acetyltransf"/>
</dbReference>
<evidence type="ECO:0000259" key="3">
    <source>
        <dbReference type="Pfam" id="PF00583"/>
    </source>
</evidence>
<reference evidence="5" key="1">
    <citation type="journal article" date="2023" name="Arch. Microbiol.">
        <title>Desulfoferula mesophilus gen. nov. sp. nov., a mesophilic sulfate-reducing bacterium isolated from a brackish lake sediment.</title>
        <authorList>
            <person name="Watanabe T."/>
            <person name="Yabe T."/>
            <person name="Tsuji J.M."/>
            <person name="Fukui M."/>
        </authorList>
    </citation>
    <scope>NUCLEOTIDE SEQUENCE [LARGE SCALE GENOMIC DNA]</scope>
    <source>
        <strain evidence="5">12FAK</strain>
    </source>
</reference>
<dbReference type="Pfam" id="PF00583">
    <property type="entry name" value="Acetyltransf_1"/>
    <property type="match status" value="1"/>
</dbReference>
<dbReference type="AlphaFoldDB" id="A0AAU9EMH4"/>
<evidence type="ECO:0000313" key="5">
    <source>
        <dbReference type="Proteomes" id="UP001366166"/>
    </source>
</evidence>
<keyword evidence="5" id="KW-1185">Reference proteome</keyword>
<dbReference type="SUPFAM" id="SSF55729">
    <property type="entry name" value="Acyl-CoA N-acyltransferases (Nat)"/>
    <property type="match status" value="1"/>
</dbReference>
<dbReference type="GO" id="GO:0016747">
    <property type="term" value="F:acyltransferase activity, transferring groups other than amino-acyl groups"/>
    <property type="evidence" value="ECO:0007669"/>
    <property type="project" value="InterPro"/>
</dbReference>
<dbReference type="InterPro" id="IPR016181">
    <property type="entry name" value="Acyl_CoA_acyltransferase"/>
</dbReference>
<keyword evidence="1" id="KW-0808">Transferase</keyword>
<evidence type="ECO:0000256" key="2">
    <source>
        <dbReference type="ARBA" id="ARBA00023315"/>
    </source>
</evidence>
<dbReference type="Gene3D" id="3.40.630.30">
    <property type="match status" value="1"/>
</dbReference>
<dbReference type="Proteomes" id="UP001366166">
    <property type="component" value="Chromosome"/>
</dbReference>
<dbReference type="PANTHER" id="PTHR43877">
    <property type="entry name" value="AMINOALKYLPHOSPHONATE N-ACETYLTRANSFERASE-RELATED-RELATED"/>
    <property type="match status" value="1"/>
</dbReference>
<dbReference type="EMBL" id="AP028679">
    <property type="protein sequence ID" value="BEQ15754.1"/>
    <property type="molecule type" value="Genomic_DNA"/>
</dbReference>
<dbReference type="CDD" id="cd04301">
    <property type="entry name" value="NAT_SF"/>
    <property type="match status" value="1"/>
</dbReference>
<sequence>MKDNYRVRPAQLADADGLCRILESLGWFPHLDGSSQSRAGIIRQIALCLADYGHCLLVAQQPGAGLVGYVSLHRNPSLFLASPEVYLAELFVRPEARRHGVGTALLEEAEHWAQREGCSRMMLINNRQRQSYLDEFYAKRGWHEREDMANFVLPLHRPGESD</sequence>
<feature type="domain" description="N-acetyltransferase" evidence="3">
    <location>
        <begin position="45"/>
        <end position="141"/>
    </location>
</feature>
<keyword evidence="2" id="KW-0012">Acyltransferase</keyword>
<protein>
    <recommendedName>
        <fullName evidence="3">N-acetyltransferase domain-containing protein</fullName>
    </recommendedName>
</protein>
<proteinExistence type="predicted"/>